<keyword evidence="8" id="KW-1185">Reference proteome</keyword>
<feature type="transmembrane region" description="Helical" evidence="5">
    <location>
        <begin position="119"/>
        <end position="140"/>
    </location>
</feature>
<keyword evidence="4 5" id="KW-0472">Membrane</keyword>
<dbReference type="EMBL" id="BMYX01000003">
    <property type="protein sequence ID" value="GGY08056.1"/>
    <property type="molecule type" value="Genomic_DNA"/>
</dbReference>
<evidence type="ECO:0000259" key="6">
    <source>
        <dbReference type="Pfam" id="PF13664"/>
    </source>
</evidence>
<proteinExistence type="predicted"/>
<reference evidence="7" key="2">
    <citation type="submission" date="2020-09" db="EMBL/GenBank/DDBJ databases">
        <authorList>
            <person name="Sun Q."/>
            <person name="Kim S."/>
        </authorList>
    </citation>
    <scope>NUCLEOTIDE SEQUENCE</scope>
    <source>
        <strain evidence="7">KCTC 32182</strain>
    </source>
</reference>
<comment type="subcellular location">
    <subcellularLocation>
        <location evidence="1">Membrane</location>
    </subcellularLocation>
</comment>
<feature type="transmembrane region" description="Helical" evidence="5">
    <location>
        <begin position="12"/>
        <end position="32"/>
    </location>
</feature>
<dbReference type="GO" id="GO:0016020">
    <property type="term" value="C:membrane"/>
    <property type="evidence" value="ECO:0007669"/>
    <property type="project" value="UniProtKB-SubCell"/>
</dbReference>
<protein>
    <recommendedName>
        <fullName evidence="6">TMEM205-like domain-containing protein</fullName>
    </recommendedName>
</protein>
<keyword evidence="2 5" id="KW-0812">Transmembrane</keyword>
<evidence type="ECO:0000256" key="4">
    <source>
        <dbReference type="ARBA" id="ARBA00023136"/>
    </source>
</evidence>
<comment type="caution">
    <text evidence="7">The sequence shown here is derived from an EMBL/GenBank/DDBJ whole genome shotgun (WGS) entry which is preliminary data.</text>
</comment>
<evidence type="ECO:0000256" key="1">
    <source>
        <dbReference type="ARBA" id="ARBA00004370"/>
    </source>
</evidence>
<dbReference type="RefSeq" id="WP_229804491.1">
    <property type="nucleotide sequence ID" value="NZ_BMYX01000003.1"/>
</dbReference>
<feature type="transmembrane region" description="Helical" evidence="5">
    <location>
        <begin position="44"/>
        <end position="65"/>
    </location>
</feature>
<gene>
    <name evidence="7" type="ORF">GCM10011289_08330</name>
</gene>
<name>A0A918NZ77_9NEIS</name>
<organism evidence="7 8">
    <name type="scientific">Paludibacterium paludis</name>
    <dbReference type="NCBI Taxonomy" id="1225769"/>
    <lineage>
        <taxon>Bacteria</taxon>
        <taxon>Pseudomonadati</taxon>
        <taxon>Pseudomonadota</taxon>
        <taxon>Betaproteobacteria</taxon>
        <taxon>Neisseriales</taxon>
        <taxon>Chromobacteriaceae</taxon>
        <taxon>Paludibacterium</taxon>
    </lineage>
</organism>
<evidence type="ECO:0000313" key="7">
    <source>
        <dbReference type="EMBL" id="GGY08056.1"/>
    </source>
</evidence>
<reference evidence="7" key="1">
    <citation type="journal article" date="2014" name="Int. J. Syst. Evol. Microbiol.">
        <title>Complete genome sequence of Corynebacterium casei LMG S-19264T (=DSM 44701T), isolated from a smear-ripened cheese.</title>
        <authorList>
            <consortium name="US DOE Joint Genome Institute (JGI-PGF)"/>
            <person name="Walter F."/>
            <person name="Albersmeier A."/>
            <person name="Kalinowski J."/>
            <person name="Ruckert C."/>
        </authorList>
    </citation>
    <scope>NUCLEOTIDE SEQUENCE</scope>
    <source>
        <strain evidence="7">KCTC 32182</strain>
    </source>
</reference>
<evidence type="ECO:0000256" key="2">
    <source>
        <dbReference type="ARBA" id="ARBA00022692"/>
    </source>
</evidence>
<dbReference type="AlphaFoldDB" id="A0A918NZ77"/>
<accession>A0A918NZ77</accession>
<feature type="domain" description="TMEM205-like" evidence="6">
    <location>
        <begin position="11"/>
        <end position="105"/>
    </location>
</feature>
<dbReference type="Proteomes" id="UP000645257">
    <property type="component" value="Unassembled WGS sequence"/>
</dbReference>
<dbReference type="Pfam" id="PF13664">
    <property type="entry name" value="DUF4149"/>
    <property type="match status" value="1"/>
</dbReference>
<evidence type="ECO:0000256" key="5">
    <source>
        <dbReference type="SAM" id="Phobius"/>
    </source>
</evidence>
<keyword evidence="3 5" id="KW-1133">Transmembrane helix</keyword>
<evidence type="ECO:0000256" key="3">
    <source>
        <dbReference type="ARBA" id="ARBA00022989"/>
    </source>
</evidence>
<dbReference type="InterPro" id="IPR025423">
    <property type="entry name" value="TMEM205-like"/>
</dbReference>
<feature type="transmembrane region" description="Helical" evidence="5">
    <location>
        <begin position="77"/>
        <end position="99"/>
    </location>
</feature>
<sequence>MMNGLRAIARVFWVGGMWVIGMVVAPVLFELLDKPVAGLVAGRLFQAIAWVGMVAGLFLLIELVVREGVRGVRDKAFWLIVGMLACTLINHFGVTPIIANLKLHMNQAAEGLFGGGFATWHAISSLIYLVQSLLGLVYIVKTES</sequence>
<evidence type="ECO:0000313" key="8">
    <source>
        <dbReference type="Proteomes" id="UP000645257"/>
    </source>
</evidence>